<evidence type="ECO:0000313" key="3">
    <source>
        <dbReference type="Proteomes" id="UP001174909"/>
    </source>
</evidence>
<accession>A0AA35SRA1</accession>
<feature type="region of interest" description="Disordered" evidence="1">
    <location>
        <begin position="38"/>
        <end position="58"/>
    </location>
</feature>
<comment type="caution">
    <text evidence="2">The sequence shown here is derived from an EMBL/GenBank/DDBJ whole genome shotgun (WGS) entry which is preliminary data.</text>
</comment>
<protein>
    <submittedName>
        <fullName evidence="2">Uncharacterized protein</fullName>
    </submittedName>
</protein>
<proteinExistence type="predicted"/>
<evidence type="ECO:0000313" key="2">
    <source>
        <dbReference type="EMBL" id="CAI8034820.1"/>
    </source>
</evidence>
<dbReference type="AlphaFoldDB" id="A0AA35SRA1"/>
<evidence type="ECO:0000256" key="1">
    <source>
        <dbReference type="SAM" id="MobiDB-lite"/>
    </source>
</evidence>
<name>A0AA35SRA1_GEOBA</name>
<organism evidence="2 3">
    <name type="scientific">Geodia barretti</name>
    <name type="common">Barrett's horny sponge</name>
    <dbReference type="NCBI Taxonomy" id="519541"/>
    <lineage>
        <taxon>Eukaryota</taxon>
        <taxon>Metazoa</taxon>
        <taxon>Porifera</taxon>
        <taxon>Demospongiae</taxon>
        <taxon>Heteroscleromorpha</taxon>
        <taxon>Tetractinellida</taxon>
        <taxon>Astrophorina</taxon>
        <taxon>Geodiidae</taxon>
        <taxon>Geodia</taxon>
    </lineage>
</organism>
<dbReference type="EMBL" id="CASHTH010002753">
    <property type="protein sequence ID" value="CAI8034820.1"/>
    <property type="molecule type" value="Genomic_DNA"/>
</dbReference>
<reference evidence="2" key="1">
    <citation type="submission" date="2023-03" db="EMBL/GenBank/DDBJ databases">
        <authorList>
            <person name="Steffen K."/>
            <person name="Cardenas P."/>
        </authorList>
    </citation>
    <scope>NUCLEOTIDE SEQUENCE</scope>
</reference>
<keyword evidence="3" id="KW-1185">Reference proteome</keyword>
<dbReference type="Proteomes" id="UP001174909">
    <property type="component" value="Unassembled WGS sequence"/>
</dbReference>
<sequence length="58" mass="6828">MGNWQECLGRILRSRFEPSSEVEARQERRAEELKRIRKERLSAGVHTTPRLGQSQPEH</sequence>
<gene>
    <name evidence="2" type="ORF">GBAR_LOCUS19569</name>
</gene>